<feature type="region of interest" description="Disordered" evidence="9">
    <location>
        <begin position="133"/>
        <end position="189"/>
    </location>
</feature>
<accession>A0A7S0GWH9</accession>
<proteinExistence type="predicted"/>
<evidence type="ECO:0000256" key="7">
    <source>
        <dbReference type="ARBA" id="ARBA00023242"/>
    </source>
</evidence>
<evidence type="ECO:0000256" key="8">
    <source>
        <dbReference type="PROSITE-ProRule" id="PRU00024"/>
    </source>
</evidence>
<evidence type="ECO:0000256" key="9">
    <source>
        <dbReference type="SAM" id="MobiDB-lite"/>
    </source>
</evidence>
<dbReference type="SMART" id="SM00336">
    <property type="entry name" value="BBOX"/>
    <property type="match status" value="2"/>
</dbReference>
<feature type="compositionally biased region" description="Low complexity" evidence="9">
    <location>
        <begin position="168"/>
        <end position="177"/>
    </location>
</feature>
<comment type="subcellular location">
    <subcellularLocation>
        <location evidence="1">Nucleus</location>
    </subcellularLocation>
</comment>
<keyword evidence="6" id="KW-0804">Transcription</keyword>
<evidence type="ECO:0000256" key="4">
    <source>
        <dbReference type="ARBA" id="ARBA00022833"/>
    </source>
</evidence>
<evidence type="ECO:0000259" key="10">
    <source>
        <dbReference type="PROSITE" id="PS50119"/>
    </source>
</evidence>
<dbReference type="PANTHER" id="PTHR31832:SF68">
    <property type="entry name" value="B-BOX ZINC FINGER PROTEIN 22"/>
    <property type="match status" value="1"/>
</dbReference>
<dbReference type="CDD" id="cd19821">
    <property type="entry name" value="Bbox1_BBX-like"/>
    <property type="match status" value="2"/>
</dbReference>
<keyword evidence="3" id="KW-0677">Repeat</keyword>
<keyword evidence="2" id="KW-0479">Metal-binding</keyword>
<keyword evidence="7" id="KW-0539">Nucleus</keyword>
<keyword evidence="5" id="KW-0805">Transcription regulation</keyword>
<dbReference type="GO" id="GO:0006355">
    <property type="term" value="P:regulation of DNA-templated transcription"/>
    <property type="evidence" value="ECO:0007669"/>
    <property type="project" value="TreeGrafter"/>
</dbReference>
<evidence type="ECO:0000256" key="6">
    <source>
        <dbReference type="ARBA" id="ARBA00023163"/>
    </source>
</evidence>
<dbReference type="Gene3D" id="3.30.160.60">
    <property type="entry name" value="Classic Zinc Finger"/>
    <property type="match status" value="1"/>
</dbReference>
<dbReference type="Pfam" id="PF00643">
    <property type="entry name" value="zf-B_box"/>
    <property type="match status" value="2"/>
</dbReference>
<feature type="domain" description="B box-type" evidence="10">
    <location>
        <begin position="1"/>
        <end position="47"/>
    </location>
</feature>
<dbReference type="EMBL" id="HBEN01008273">
    <property type="protein sequence ID" value="CAD8441413.1"/>
    <property type="molecule type" value="Transcribed_RNA"/>
</dbReference>
<keyword evidence="8" id="KW-0863">Zinc-finger</keyword>
<dbReference type="InterPro" id="IPR000315">
    <property type="entry name" value="Znf_B-box"/>
</dbReference>
<dbReference type="GO" id="GO:0008270">
    <property type="term" value="F:zinc ion binding"/>
    <property type="evidence" value="ECO:0007669"/>
    <property type="project" value="UniProtKB-KW"/>
</dbReference>
<evidence type="ECO:0000256" key="1">
    <source>
        <dbReference type="ARBA" id="ARBA00004123"/>
    </source>
</evidence>
<dbReference type="AlphaFoldDB" id="A0A7S0GWH9"/>
<dbReference type="PROSITE" id="PS50119">
    <property type="entry name" value="ZF_BBOX"/>
    <property type="match status" value="2"/>
</dbReference>
<organism evidence="11">
    <name type="scientific">Micromonas pusilla</name>
    <name type="common">Picoplanktonic green alga</name>
    <name type="synonym">Chromulina pusilla</name>
    <dbReference type="NCBI Taxonomy" id="38833"/>
    <lineage>
        <taxon>Eukaryota</taxon>
        <taxon>Viridiplantae</taxon>
        <taxon>Chlorophyta</taxon>
        <taxon>Mamiellophyceae</taxon>
        <taxon>Mamiellales</taxon>
        <taxon>Mamiellaceae</taxon>
        <taxon>Micromonas</taxon>
    </lineage>
</organism>
<protein>
    <recommendedName>
        <fullName evidence="10">B box-type domain-containing protein</fullName>
    </recommendedName>
</protein>
<evidence type="ECO:0000256" key="2">
    <source>
        <dbReference type="ARBA" id="ARBA00022723"/>
    </source>
</evidence>
<evidence type="ECO:0000313" key="11">
    <source>
        <dbReference type="EMBL" id="CAD8441413.1"/>
    </source>
</evidence>
<gene>
    <name evidence="11" type="ORF">MSP1401_LOCUS6848</name>
</gene>
<dbReference type="PANTHER" id="PTHR31832">
    <property type="entry name" value="B-BOX ZINC FINGER PROTEIN 22"/>
    <property type="match status" value="1"/>
</dbReference>
<dbReference type="InterPro" id="IPR049808">
    <property type="entry name" value="CONSTANS-like_Bbox1"/>
</dbReference>
<dbReference type="GO" id="GO:0005634">
    <property type="term" value="C:nucleus"/>
    <property type="evidence" value="ECO:0007669"/>
    <property type="project" value="UniProtKB-SubCell"/>
</dbReference>
<evidence type="ECO:0000256" key="5">
    <source>
        <dbReference type="ARBA" id="ARBA00023015"/>
    </source>
</evidence>
<name>A0A7S0GWH9_MICPS</name>
<dbReference type="GO" id="GO:0009640">
    <property type="term" value="P:photomorphogenesis"/>
    <property type="evidence" value="ECO:0007669"/>
    <property type="project" value="TreeGrafter"/>
</dbReference>
<sequence length="236" mass="24785">MKTFCEVCTANPATLVCCADDAVMCGSCDQSIHSANAVVAKHERVAFSANARPMCDICQAAPVVVVCHEDRAFLCRGCDTSIHSANEFVAKHRRFLFSGVGLALESVGAKQTHGGQKQTDDVPPRALTVEKQLAHVNAPAPANTVPKTSKGKRKASALQQSSHESEDALVPSLAGPSSSGGSGAAQAPLPDDEFNSFVADFVKGGAAADADFLDTFFDDIPAGFREEDFGVVPTFR</sequence>
<keyword evidence="4" id="KW-0862">Zinc</keyword>
<feature type="domain" description="B box-type" evidence="10">
    <location>
        <begin position="50"/>
        <end position="97"/>
    </location>
</feature>
<evidence type="ECO:0000256" key="3">
    <source>
        <dbReference type="ARBA" id="ARBA00022737"/>
    </source>
</evidence>
<reference evidence="11" key="1">
    <citation type="submission" date="2021-01" db="EMBL/GenBank/DDBJ databases">
        <authorList>
            <person name="Corre E."/>
            <person name="Pelletier E."/>
            <person name="Niang G."/>
            <person name="Scheremetjew M."/>
            <person name="Finn R."/>
            <person name="Kale V."/>
            <person name="Holt S."/>
            <person name="Cochrane G."/>
            <person name="Meng A."/>
            <person name="Brown T."/>
            <person name="Cohen L."/>
        </authorList>
    </citation>
    <scope>NUCLEOTIDE SEQUENCE</scope>
    <source>
        <strain evidence="11">CCAC1681</strain>
    </source>
</reference>
<dbReference type="InterPro" id="IPR051979">
    <property type="entry name" value="B-box_zinc_finger"/>
</dbReference>